<organism evidence="1 2">
    <name type="scientific">Epicoccum nigrum</name>
    <name type="common">Soil fungus</name>
    <name type="synonym">Epicoccum purpurascens</name>
    <dbReference type="NCBI Taxonomy" id="105696"/>
    <lineage>
        <taxon>Eukaryota</taxon>
        <taxon>Fungi</taxon>
        <taxon>Dikarya</taxon>
        <taxon>Ascomycota</taxon>
        <taxon>Pezizomycotina</taxon>
        <taxon>Dothideomycetes</taxon>
        <taxon>Pleosporomycetidae</taxon>
        <taxon>Pleosporales</taxon>
        <taxon>Pleosporineae</taxon>
        <taxon>Didymellaceae</taxon>
        <taxon>Epicoccum</taxon>
    </lineage>
</organism>
<evidence type="ECO:0000313" key="2">
    <source>
        <dbReference type="Proteomes" id="UP000193240"/>
    </source>
</evidence>
<dbReference type="AlphaFoldDB" id="A0A1Y2LXW5"/>
<dbReference type="OMA" id="FRENTWT"/>
<name>A0A1Y2LXW5_EPING</name>
<dbReference type="STRING" id="105696.A0A1Y2LXW5"/>
<evidence type="ECO:0000313" key="1">
    <source>
        <dbReference type="EMBL" id="OSS48745.1"/>
    </source>
</evidence>
<gene>
    <name evidence="1" type="ORF">B5807_06853</name>
</gene>
<evidence type="ECO:0008006" key="3">
    <source>
        <dbReference type="Google" id="ProtNLM"/>
    </source>
</evidence>
<accession>A0A1Y2LXW5</accession>
<dbReference type="Proteomes" id="UP000193240">
    <property type="component" value="Unassembled WGS sequence"/>
</dbReference>
<protein>
    <recommendedName>
        <fullName evidence="3">Suppressor of anucleate metulae protein B</fullName>
    </recommendedName>
</protein>
<proteinExistence type="predicted"/>
<sequence length="469" mass="53868">MLWQPCLVCKVDTTNYCKICARTSSDGTTTEARFYCDTDCSKKDETEHLKVHMNIRPSLPFYMERAVKAGQIVQSLFYAFRENTWTYDMNTVRIMRDQESDLVAIEVTDGAGVVTAPGSYTDCKSYASGWLIEFPVKSFGPHGDEAKHALLADRSSTWALVVMHTAVQVLFQELVDDVQIDIEEAVHYPTARASRIVHASSTFGYETRRHDILYPDEDEQGDTKSVYKITLKCGSEIALDPAGAQWDIQDGNGLHKPVTYWEDYRSRWITSIKYSVPFRSHAIKHAEKMSDYHMITSQTLITEIILYFNIFMTRACEPELGFYPHQLLDMDPESYHKSLRSFINQAKEYLQKRPKELDNGAPLDIFKNFDLRHPKVIAEASKSKPPSIGSLPFDIGDMQKFDWKMFSRFIQQPGSEVSLMEKKLAKKLQWNRSVYKEPGTWQLVFLEDTLPGPRIDEGCVSENPRWRLG</sequence>
<dbReference type="EMBL" id="KZ107845">
    <property type="protein sequence ID" value="OSS48745.1"/>
    <property type="molecule type" value="Genomic_DNA"/>
</dbReference>
<reference evidence="1 2" key="1">
    <citation type="journal article" date="2017" name="Genome Announc.">
        <title>Genome sequence of the saprophytic ascomycete Epicoccum nigrum ICMP 19927 strain isolated from New Zealand.</title>
        <authorList>
            <person name="Fokin M."/>
            <person name="Fleetwood D."/>
            <person name="Weir B.S."/>
            <person name="Villas-Boas S.G."/>
        </authorList>
    </citation>
    <scope>NUCLEOTIDE SEQUENCE [LARGE SCALE GENOMIC DNA]</scope>
    <source>
        <strain evidence="1 2">ICMP 19927</strain>
    </source>
</reference>
<keyword evidence="2" id="KW-1185">Reference proteome</keyword>
<dbReference type="InParanoid" id="A0A1Y2LXW5"/>